<dbReference type="Proteomes" id="UP000478064">
    <property type="component" value="Unassembled WGS sequence"/>
</dbReference>
<dbReference type="AlphaFoldDB" id="A0A6L5HVC3"/>
<feature type="transmembrane region" description="Helical" evidence="1">
    <location>
        <begin position="20"/>
        <end position="40"/>
    </location>
</feature>
<evidence type="ECO:0000313" key="2">
    <source>
        <dbReference type="EMBL" id="MQT90298.1"/>
    </source>
</evidence>
<keyword evidence="1" id="KW-1133">Transmembrane helix</keyword>
<dbReference type="RefSeq" id="WP_048402778.1">
    <property type="nucleotide sequence ID" value="NZ_WIWD01000028.1"/>
</dbReference>
<evidence type="ECO:0000313" key="4">
    <source>
        <dbReference type="Proteomes" id="UP000478064"/>
    </source>
</evidence>
<feature type="transmembrane region" description="Helical" evidence="1">
    <location>
        <begin position="52"/>
        <end position="74"/>
    </location>
</feature>
<protein>
    <submittedName>
        <fullName evidence="3">Plasmid IncI1-type surface exclusion protein ExcA</fullName>
    </submittedName>
</protein>
<organism evidence="3 4">
    <name type="scientific">Pseudomonas helleri</name>
    <dbReference type="NCBI Taxonomy" id="1608996"/>
    <lineage>
        <taxon>Bacteria</taxon>
        <taxon>Pseudomonadati</taxon>
        <taxon>Pseudomonadota</taxon>
        <taxon>Gammaproteobacteria</taxon>
        <taxon>Pseudomonadales</taxon>
        <taxon>Pseudomonadaceae</taxon>
        <taxon>Pseudomonas</taxon>
    </lineage>
</organism>
<comment type="caution">
    <text evidence="3">The sequence shown here is derived from an EMBL/GenBank/DDBJ whole genome shotgun (WGS) entry which is preliminary data.</text>
</comment>
<reference evidence="4 5" key="1">
    <citation type="submission" date="2019-10" db="EMBL/GenBank/DDBJ databases">
        <title>Evaluation of single-gene subtyping targets for Pseudomonas.</title>
        <authorList>
            <person name="Reichler S.J."/>
            <person name="Orsi R.H."/>
            <person name="Wiedmann M."/>
            <person name="Martin N.H."/>
            <person name="Murphy S.I."/>
        </authorList>
    </citation>
    <scope>NUCLEOTIDE SEQUENCE [LARGE SCALE GENOMIC DNA]</scope>
    <source>
        <strain evidence="3 4">FSL R10-1637</strain>
        <strain evidence="2 5">FSL R10-3254</strain>
    </source>
</reference>
<gene>
    <name evidence="3" type="primary">excA</name>
    <name evidence="3" type="ORF">GHO27_16550</name>
    <name evidence="2" type="ORF">GHO39_14315</name>
</gene>
<sequence length="213" mass="24569">MVQRLKTAKEGWVGIVKSLYMFFAFPFLLFIGVVMFFMVTSGKSMGRVADDALGTVIIWAVIIVSIGTFAYGVWSRNRLLKKITAYLRDSAYYAPEIGYEMYRQGEGKYLGIDKKNGTILYVHRIRKGQVDVVGLTMDDWTNREVEGNMFRLNTKFPDLPRIEIATPWAQRWFDTLGAMEYQKTNVAKPFAQHVRDQIEKLESDFKIQIPRLA</sequence>
<proteinExistence type="predicted"/>
<dbReference type="Proteomes" id="UP000489190">
    <property type="component" value="Unassembled WGS sequence"/>
</dbReference>
<evidence type="ECO:0000313" key="3">
    <source>
        <dbReference type="EMBL" id="MQU07299.1"/>
    </source>
</evidence>
<evidence type="ECO:0000256" key="1">
    <source>
        <dbReference type="SAM" id="Phobius"/>
    </source>
</evidence>
<dbReference type="EMBL" id="WIVU01000035">
    <property type="protein sequence ID" value="MQU07299.1"/>
    <property type="molecule type" value="Genomic_DNA"/>
</dbReference>
<accession>A0A6L5HVC3</accession>
<dbReference type="EMBL" id="WIWI01000035">
    <property type="protein sequence ID" value="MQT90298.1"/>
    <property type="molecule type" value="Genomic_DNA"/>
</dbReference>
<name>A0A6L5HVC3_9PSED</name>
<evidence type="ECO:0000313" key="5">
    <source>
        <dbReference type="Proteomes" id="UP000489190"/>
    </source>
</evidence>
<keyword evidence="1" id="KW-0472">Membrane</keyword>
<dbReference type="NCBIfam" id="NF033891">
    <property type="entry name" value="surf_exc_IncI1"/>
    <property type="match status" value="1"/>
</dbReference>
<keyword evidence="1" id="KW-0812">Transmembrane</keyword>